<sequence length="103" mass="11516">MVFQDTASVGYFRCPALGYHISLRDLASTLNALGSRRYHMGIRTNVPLSTLSYANANRPWQIYQDLAMVLIAHGQKLYGKDEFSESIKALDSSTIDLCLSLFP</sequence>
<organism evidence="1 2">
    <name type="scientific">Natronogracilivirga saccharolytica</name>
    <dbReference type="NCBI Taxonomy" id="2812953"/>
    <lineage>
        <taxon>Bacteria</taxon>
        <taxon>Pseudomonadati</taxon>
        <taxon>Balneolota</taxon>
        <taxon>Balneolia</taxon>
        <taxon>Balneolales</taxon>
        <taxon>Cyclonatronaceae</taxon>
        <taxon>Natronogracilivirga</taxon>
    </lineage>
</organism>
<reference evidence="1" key="1">
    <citation type="submission" date="2021-02" db="EMBL/GenBank/DDBJ databases">
        <title>Natronogracilivirga saccharolytica gen. nov. sp. nov. a new anaerobic, haloalkiliphilic carbohydrate-fermenting bacterium from soda lake and proposing of Cyclonatronumiaceae fam. nov. in the phylum Balneolaeota.</title>
        <authorList>
            <person name="Zhilina T.N."/>
            <person name="Sorokin D.Y."/>
            <person name="Zavarzina D.G."/>
            <person name="Toshchakov S.V."/>
            <person name="Kublanov I.V."/>
        </authorList>
    </citation>
    <scope>NUCLEOTIDE SEQUENCE</scope>
    <source>
        <strain evidence="1">Z-1702</strain>
    </source>
</reference>
<evidence type="ECO:0000313" key="1">
    <source>
        <dbReference type="EMBL" id="MBP3192907.1"/>
    </source>
</evidence>
<comment type="caution">
    <text evidence="1">The sequence shown here is derived from an EMBL/GenBank/DDBJ whole genome shotgun (WGS) entry which is preliminary data.</text>
</comment>
<dbReference type="AlphaFoldDB" id="A0A8J7RKH5"/>
<gene>
    <name evidence="1" type="ORF">NATSA_09555</name>
</gene>
<dbReference type="RefSeq" id="WP_210512057.1">
    <property type="nucleotide sequence ID" value="NZ_JAFIDN010000007.1"/>
</dbReference>
<proteinExistence type="predicted"/>
<evidence type="ECO:0000313" key="2">
    <source>
        <dbReference type="Proteomes" id="UP000673975"/>
    </source>
</evidence>
<dbReference type="Proteomes" id="UP000673975">
    <property type="component" value="Unassembled WGS sequence"/>
</dbReference>
<accession>A0A8J7RKH5</accession>
<protein>
    <submittedName>
        <fullName evidence="1">Uncharacterized protein</fullName>
    </submittedName>
</protein>
<keyword evidence="2" id="KW-1185">Reference proteome</keyword>
<dbReference type="EMBL" id="JAFIDN010000007">
    <property type="protein sequence ID" value="MBP3192907.1"/>
    <property type="molecule type" value="Genomic_DNA"/>
</dbReference>
<name>A0A8J7RKH5_9BACT</name>